<comment type="caution">
    <text evidence="1">The sequence shown here is derived from an EMBL/GenBank/DDBJ whole genome shotgun (WGS) entry which is preliminary data.</text>
</comment>
<organism evidence="1">
    <name type="scientific">marine sediment metagenome</name>
    <dbReference type="NCBI Taxonomy" id="412755"/>
    <lineage>
        <taxon>unclassified sequences</taxon>
        <taxon>metagenomes</taxon>
        <taxon>ecological metagenomes</taxon>
    </lineage>
</organism>
<reference evidence="1" key="1">
    <citation type="journal article" date="2014" name="Front. Microbiol.">
        <title>High frequency of phylogenetically diverse reductive dehalogenase-homologous genes in deep subseafloor sedimentary metagenomes.</title>
        <authorList>
            <person name="Kawai M."/>
            <person name="Futagami T."/>
            <person name="Toyoda A."/>
            <person name="Takaki Y."/>
            <person name="Nishi S."/>
            <person name="Hori S."/>
            <person name="Arai W."/>
            <person name="Tsubouchi T."/>
            <person name="Morono Y."/>
            <person name="Uchiyama I."/>
            <person name="Ito T."/>
            <person name="Fujiyama A."/>
            <person name="Inagaki F."/>
            <person name="Takami H."/>
        </authorList>
    </citation>
    <scope>NUCLEOTIDE SEQUENCE</scope>
    <source>
        <strain evidence="1">Expedition CK06-06</strain>
    </source>
</reference>
<gene>
    <name evidence="1" type="ORF">S12H4_38625</name>
</gene>
<proteinExistence type="predicted"/>
<feature type="non-terminal residue" evidence="1">
    <location>
        <position position="215"/>
    </location>
</feature>
<sequence>MKRPPIDEWLSLWRASIAAEGITTDDSLAAGTTFIDAALIGAGDNSFVSMLAVLYPGQPLLVDSKDITAFNTATGEVTMASAYKGLVAPIPAGVPYNIVTFRFVPAEVAAIAAALGNPTANMSAVTQSDAASMAAYLTRFKEHYRAHDQTRICLVVPDLDNLASDLPNTAIRVELEKIGTVSVLDQLGVDGGHEDWEVYNLVVVGSNDYLAFNNA</sequence>
<accession>X1UMZ1</accession>
<dbReference type="EMBL" id="BARW01023266">
    <property type="protein sequence ID" value="GAI93714.1"/>
    <property type="molecule type" value="Genomic_DNA"/>
</dbReference>
<evidence type="ECO:0000313" key="1">
    <source>
        <dbReference type="EMBL" id="GAI93714.1"/>
    </source>
</evidence>
<dbReference type="AlphaFoldDB" id="X1UMZ1"/>
<name>X1UMZ1_9ZZZZ</name>
<protein>
    <submittedName>
        <fullName evidence="1">Uncharacterized protein</fullName>
    </submittedName>
</protein>